<accession>A0A9D4KYT1</accession>
<evidence type="ECO:0000313" key="2">
    <source>
        <dbReference type="Proteomes" id="UP000828390"/>
    </source>
</evidence>
<dbReference type="EMBL" id="JAIWYP010000003">
    <property type="protein sequence ID" value="KAH3848647.1"/>
    <property type="molecule type" value="Genomic_DNA"/>
</dbReference>
<organism evidence="1 2">
    <name type="scientific">Dreissena polymorpha</name>
    <name type="common">Zebra mussel</name>
    <name type="synonym">Mytilus polymorpha</name>
    <dbReference type="NCBI Taxonomy" id="45954"/>
    <lineage>
        <taxon>Eukaryota</taxon>
        <taxon>Metazoa</taxon>
        <taxon>Spiralia</taxon>
        <taxon>Lophotrochozoa</taxon>
        <taxon>Mollusca</taxon>
        <taxon>Bivalvia</taxon>
        <taxon>Autobranchia</taxon>
        <taxon>Heteroconchia</taxon>
        <taxon>Euheterodonta</taxon>
        <taxon>Imparidentia</taxon>
        <taxon>Neoheterodontei</taxon>
        <taxon>Myida</taxon>
        <taxon>Dreissenoidea</taxon>
        <taxon>Dreissenidae</taxon>
        <taxon>Dreissena</taxon>
    </lineage>
</organism>
<keyword evidence="2" id="KW-1185">Reference proteome</keyword>
<reference evidence="1" key="1">
    <citation type="journal article" date="2019" name="bioRxiv">
        <title>The Genome of the Zebra Mussel, Dreissena polymorpha: A Resource for Invasive Species Research.</title>
        <authorList>
            <person name="McCartney M.A."/>
            <person name="Auch B."/>
            <person name="Kono T."/>
            <person name="Mallez S."/>
            <person name="Zhang Y."/>
            <person name="Obille A."/>
            <person name="Becker A."/>
            <person name="Abrahante J.E."/>
            <person name="Garbe J."/>
            <person name="Badalamenti J.P."/>
            <person name="Herman A."/>
            <person name="Mangelson H."/>
            <person name="Liachko I."/>
            <person name="Sullivan S."/>
            <person name="Sone E.D."/>
            <person name="Koren S."/>
            <person name="Silverstein K.A.T."/>
            <person name="Beckman K.B."/>
            <person name="Gohl D.M."/>
        </authorList>
    </citation>
    <scope>NUCLEOTIDE SEQUENCE</scope>
    <source>
        <strain evidence="1">Duluth1</strain>
        <tissue evidence="1">Whole animal</tissue>
    </source>
</reference>
<dbReference type="AlphaFoldDB" id="A0A9D4KYT1"/>
<evidence type="ECO:0000313" key="1">
    <source>
        <dbReference type="EMBL" id="KAH3848647.1"/>
    </source>
</evidence>
<comment type="caution">
    <text evidence="1">The sequence shown here is derived from an EMBL/GenBank/DDBJ whole genome shotgun (WGS) entry which is preliminary data.</text>
</comment>
<gene>
    <name evidence="1" type="ORF">DPMN_091027</name>
</gene>
<proteinExistence type="predicted"/>
<evidence type="ECO:0008006" key="3">
    <source>
        <dbReference type="Google" id="ProtNLM"/>
    </source>
</evidence>
<protein>
    <recommendedName>
        <fullName evidence="3">Ig-like domain-containing protein</fullName>
    </recommendedName>
</protein>
<dbReference type="Proteomes" id="UP000828390">
    <property type="component" value="Unassembled WGS sequence"/>
</dbReference>
<name>A0A9D4KYT1_DREPO</name>
<sequence length="160" mass="18436">MRTDRSLTPWLTHDAIKFSFKIANILIWNAYLLGYADVFPVAYGQVVITSNSTVQTEYSSLQIKCTLQSPVEDYAIWRRRRYGETIDTTVLTTLIKGTDQCIYDPDIPPDYIVCSCRSMEYTCTIKHLTRDQDGDQWRCTSSIAQQQVSSSYLTFQIFSK</sequence>
<reference evidence="1" key="2">
    <citation type="submission" date="2020-11" db="EMBL/GenBank/DDBJ databases">
        <authorList>
            <person name="McCartney M.A."/>
            <person name="Auch B."/>
            <person name="Kono T."/>
            <person name="Mallez S."/>
            <person name="Becker A."/>
            <person name="Gohl D.M."/>
            <person name="Silverstein K.A.T."/>
            <person name="Koren S."/>
            <person name="Bechman K.B."/>
            <person name="Herman A."/>
            <person name="Abrahante J.E."/>
            <person name="Garbe J."/>
        </authorList>
    </citation>
    <scope>NUCLEOTIDE SEQUENCE</scope>
    <source>
        <strain evidence="1">Duluth1</strain>
        <tissue evidence="1">Whole animal</tissue>
    </source>
</reference>